<dbReference type="EMBL" id="CP158568">
    <property type="protein sequence ID" value="XBY45852.1"/>
    <property type="molecule type" value="Genomic_DNA"/>
</dbReference>
<dbReference type="InterPro" id="IPR004675">
    <property type="entry name" value="AhpD_core"/>
</dbReference>
<dbReference type="KEGG" id="mflg:ABS361_06255"/>
<dbReference type="InterPro" id="IPR029032">
    <property type="entry name" value="AhpD-like"/>
</dbReference>
<dbReference type="Pfam" id="PF02627">
    <property type="entry name" value="CMD"/>
    <property type="match status" value="1"/>
</dbReference>
<feature type="domain" description="Carboxymuconolactone decarboxylase-like" evidence="1">
    <location>
        <begin position="41"/>
        <end position="103"/>
    </location>
</feature>
<dbReference type="RefSeq" id="WP_407050947.1">
    <property type="nucleotide sequence ID" value="NZ_CP158568.1"/>
</dbReference>
<evidence type="ECO:0000313" key="2">
    <source>
        <dbReference type="EMBL" id="XBY45852.1"/>
    </source>
</evidence>
<dbReference type="InterPro" id="IPR003779">
    <property type="entry name" value="CMD-like"/>
</dbReference>
<accession>A0AAU7XDM2</accession>
<dbReference type="GO" id="GO:0051920">
    <property type="term" value="F:peroxiredoxin activity"/>
    <property type="evidence" value="ECO:0007669"/>
    <property type="project" value="InterPro"/>
</dbReference>
<dbReference type="AlphaFoldDB" id="A0AAU7XDM2"/>
<dbReference type="PANTHER" id="PTHR35446:SF3">
    <property type="entry name" value="CMD DOMAIN-CONTAINING PROTEIN"/>
    <property type="match status" value="1"/>
</dbReference>
<sequence length="183" mass="18772">MSRIPALDPAAVQGKAGDLLGAVQKSLGLTPNLFRVLANAPAALEGVLGLNGALSGGRLPARSREAIAITVAEMNGCDYCLSAHTAIGKNLGLGEAQVSAARQGLSEDPKLQAALVFARTVVLSKGRVSDAEVNRVRAAGLDDGAIVEIVAHVAMNILTNYLNNVAETEIDFPVVRAGTVHAA</sequence>
<dbReference type="PANTHER" id="PTHR35446">
    <property type="entry name" value="SI:CH211-175M2.5"/>
    <property type="match status" value="1"/>
</dbReference>
<gene>
    <name evidence="2" type="ORF">ABS361_06255</name>
</gene>
<name>A0AAU7XDM2_9HYPH</name>
<reference evidence="2" key="1">
    <citation type="submission" date="2024-06" db="EMBL/GenBank/DDBJ databases">
        <title>Methylostella associata gen. nov., sp. nov., a novel Ancalomicrobiaceae-affiliated facultatively methylotrophic bacteria that feed on methanotrophs of the genus Methylococcus.</title>
        <authorList>
            <person name="Saltykova V."/>
            <person name="Danilova O.V."/>
            <person name="Oshkin I.Y."/>
            <person name="Belova S.E."/>
            <person name="Pimenov N.V."/>
            <person name="Dedysh S.N."/>
        </authorList>
    </citation>
    <scope>NUCLEOTIDE SEQUENCE</scope>
    <source>
        <strain evidence="2">S20</strain>
    </source>
</reference>
<organism evidence="2">
    <name type="scientific">Methyloraptor flagellatus</name>
    <dbReference type="NCBI Taxonomy" id="3162530"/>
    <lineage>
        <taxon>Bacteria</taxon>
        <taxon>Pseudomonadati</taxon>
        <taxon>Pseudomonadota</taxon>
        <taxon>Alphaproteobacteria</taxon>
        <taxon>Hyphomicrobiales</taxon>
        <taxon>Ancalomicrobiaceae</taxon>
        <taxon>Methyloraptor</taxon>
    </lineage>
</organism>
<protein>
    <submittedName>
        <fullName evidence="2">Carboxymuconolactone decarboxylase family protein</fullName>
    </submittedName>
</protein>
<evidence type="ECO:0000259" key="1">
    <source>
        <dbReference type="Pfam" id="PF02627"/>
    </source>
</evidence>
<dbReference type="Gene3D" id="1.20.1290.10">
    <property type="entry name" value="AhpD-like"/>
    <property type="match status" value="1"/>
</dbReference>
<proteinExistence type="predicted"/>
<dbReference type="NCBIfam" id="TIGR00778">
    <property type="entry name" value="ahpD_dom"/>
    <property type="match status" value="1"/>
</dbReference>
<dbReference type="SUPFAM" id="SSF69118">
    <property type="entry name" value="AhpD-like"/>
    <property type="match status" value="1"/>
</dbReference>